<dbReference type="Pfam" id="PF20172">
    <property type="entry name" value="DUF6538"/>
    <property type="match status" value="1"/>
</dbReference>
<accession>A0A7Y3W453</accession>
<dbReference type="SUPFAM" id="SSF56349">
    <property type="entry name" value="DNA breaking-rejoining enzymes"/>
    <property type="match status" value="1"/>
</dbReference>
<keyword evidence="8" id="KW-1185">Reference proteome</keyword>
<dbReference type="InterPro" id="IPR013762">
    <property type="entry name" value="Integrase-like_cat_sf"/>
</dbReference>
<dbReference type="GO" id="GO:0003677">
    <property type="term" value="F:DNA binding"/>
    <property type="evidence" value="ECO:0007669"/>
    <property type="project" value="UniProtKB-UniRule"/>
</dbReference>
<dbReference type="PROSITE" id="PS51898">
    <property type="entry name" value="TYR_RECOMBINASE"/>
    <property type="match status" value="1"/>
</dbReference>
<dbReference type="Proteomes" id="UP000536835">
    <property type="component" value="Unassembled WGS sequence"/>
</dbReference>
<dbReference type="PANTHER" id="PTHR30349:SF94">
    <property type="entry name" value="INTEGRASE_RECOMBINASE HI_1414-RELATED"/>
    <property type="match status" value="1"/>
</dbReference>
<gene>
    <name evidence="7" type="ORF">HK107_02085</name>
</gene>
<feature type="domain" description="Core-binding (CB)" evidence="6">
    <location>
        <begin position="163"/>
        <end position="238"/>
    </location>
</feature>
<evidence type="ECO:0000256" key="4">
    <source>
        <dbReference type="PROSITE-ProRule" id="PRU01248"/>
    </source>
</evidence>
<sequence>MKTKDRYLFRRADSANFEYRRNVPTDVRDAFGKSRIRQSLKTSEKQVARELRDTLNRQFESQWLRIRRRKMSRPLGQGTLTTEESSIVEAGRLERADGLRDTVVLDTIQEQLDEAAFAYLRANGLPDTPEEIEDARSYVEARTPEGRQLAKELQLWRGELTYPMLGEQLFAVRNLSASTESEYRRGLALAEAALPPVNRVSRQDVQVWVNSLAASGEFAAATLRKMLTGVRSSIRQAGFHSEPFSNISVSSPKTEIVRQPWTEEELELLLNTCDKDWLAAAILVATFTGPRAGALVDMSYDSASDVIRFPKQKLERSERVIPCPDGLRETVRFWVSSPRTKSSLSNEFTKLKRRSGFVGTSYDQVKVFHSLRHLALSKLIQLGVDSVAARIISGHRQPDEILQRYYTHHTAEDLRRSINLIRFPRLDRFLR</sequence>
<dbReference type="GO" id="GO:0006310">
    <property type="term" value="P:DNA recombination"/>
    <property type="evidence" value="ECO:0007669"/>
    <property type="project" value="UniProtKB-KW"/>
</dbReference>
<evidence type="ECO:0000259" key="5">
    <source>
        <dbReference type="PROSITE" id="PS51898"/>
    </source>
</evidence>
<dbReference type="RefSeq" id="WP_173196322.1">
    <property type="nucleotide sequence ID" value="NZ_JABFCX010000002.1"/>
</dbReference>
<protein>
    <submittedName>
        <fullName evidence="7">Site-specific integrase</fullName>
    </submittedName>
</protein>
<name>A0A7Y3W453_9PROT</name>
<dbReference type="GO" id="GO:0015074">
    <property type="term" value="P:DNA integration"/>
    <property type="evidence" value="ECO:0007669"/>
    <property type="project" value="UniProtKB-KW"/>
</dbReference>
<comment type="caution">
    <text evidence="7">The sequence shown here is derived from an EMBL/GenBank/DDBJ whole genome shotgun (WGS) entry which is preliminary data.</text>
</comment>
<reference evidence="7 8" key="1">
    <citation type="submission" date="2020-05" db="EMBL/GenBank/DDBJ databases">
        <title>Parvularcula mediterraneae sp. nov., isolated from polypropylene straw from shallow seawater of the seashore of Laganas in Zakynthos island, Greece.</title>
        <authorList>
            <person name="Szabo I."/>
            <person name="Al-Omari J."/>
            <person name="Rado J."/>
            <person name="Szerdahelyi G.S."/>
        </authorList>
    </citation>
    <scope>NUCLEOTIDE SEQUENCE [LARGE SCALE GENOMIC DNA]</scope>
    <source>
        <strain evidence="7 8">ZS-1/3</strain>
    </source>
</reference>
<dbReference type="Pfam" id="PF00589">
    <property type="entry name" value="Phage_integrase"/>
    <property type="match status" value="1"/>
</dbReference>
<dbReference type="InterPro" id="IPR002104">
    <property type="entry name" value="Integrase_catalytic"/>
</dbReference>
<evidence type="ECO:0000313" key="8">
    <source>
        <dbReference type="Proteomes" id="UP000536835"/>
    </source>
</evidence>
<dbReference type="InterPro" id="IPR046668">
    <property type="entry name" value="DUF6538"/>
</dbReference>
<feature type="domain" description="Tyr recombinase" evidence="5">
    <location>
        <begin position="256"/>
        <end position="419"/>
    </location>
</feature>
<dbReference type="PANTHER" id="PTHR30349">
    <property type="entry name" value="PHAGE INTEGRASE-RELATED"/>
    <property type="match status" value="1"/>
</dbReference>
<dbReference type="InterPro" id="IPR050090">
    <property type="entry name" value="Tyrosine_recombinase_XerCD"/>
</dbReference>
<dbReference type="PROSITE" id="PS51900">
    <property type="entry name" value="CB"/>
    <property type="match status" value="1"/>
</dbReference>
<dbReference type="Gene3D" id="1.10.443.10">
    <property type="entry name" value="Intergrase catalytic core"/>
    <property type="match status" value="1"/>
</dbReference>
<keyword evidence="3" id="KW-0233">DNA recombination</keyword>
<proteinExistence type="predicted"/>
<dbReference type="InterPro" id="IPR011010">
    <property type="entry name" value="DNA_brk_join_enz"/>
</dbReference>
<dbReference type="AlphaFoldDB" id="A0A7Y3W453"/>
<organism evidence="7 8">
    <name type="scientific">Parvularcula mediterranea</name>
    <dbReference type="NCBI Taxonomy" id="2732508"/>
    <lineage>
        <taxon>Bacteria</taxon>
        <taxon>Pseudomonadati</taxon>
        <taxon>Pseudomonadota</taxon>
        <taxon>Alphaproteobacteria</taxon>
        <taxon>Parvularculales</taxon>
        <taxon>Parvularculaceae</taxon>
        <taxon>Parvularcula</taxon>
    </lineage>
</organism>
<evidence type="ECO:0000313" key="7">
    <source>
        <dbReference type="EMBL" id="NNU15113.1"/>
    </source>
</evidence>
<dbReference type="InterPro" id="IPR044068">
    <property type="entry name" value="CB"/>
</dbReference>
<evidence type="ECO:0000259" key="6">
    <source>
        <dbReference type="PROSITE" id="PS51900"/>
    </source>
</evidence>
<evidence type="ECO:0000256" key="3">
    <source>
        <dbReference type="ARBA" id="ARBA00023172"/>
    </source>
</evidence>
<keyword evidence="2 4" id="KW-0238">DNA-binding</keyword>
<evidence type="ECO:0000256" key="1">
    <source>
        <dbReference type="ARBA" id="ARBA00022908"/>
    </source>
</evidence>
<evidence type="ECO:0000256" key="2">
    <source>
        <dbReference type="ARBA" id="ARBA00023125"/>
    </source>
</evidence>
<keyword evidence="1" id="KW-0229">DNA integration</keyword>
<dbReference type="EMBL" id="JABFCX010000002">
    <property type="protein sequence ID" value="NNU15113.1"/>
    <property type="molecule type" value="Genomic_DNA"/>
</dbReference>
<dbReference type="InterPro" id="IPR004107">
    <property type="entry name" value="Integrase_SAM-like_N"/>
</dbReference>
<dbReference type="Pfam" id="PF02899">
    <property type="entry name" value="Phage_int_SAM_1"/>
    <property type="match status" value="1"/>
</dbReference>